<dbReference type="SMART" id="SM00554">
    <property type="entry name" value="FAS1"/>
    <property type="match status" value="1"/>
</dbReference>
<organism evidence="5 6">
    <name type="scientific">Coffea arabica</name>
    <name type="common">Arabian coffee</name>
    <dbReference type="NCBI Taxonomy" id="13443"/>
    <lineage>
        <taxon>Eukaryota</taxon>
        <taxon>Viridiplantae</taxon>
        <taxon>Streptophyta</taxon>
        <taxon>Embryophyta</taxon>
        <taxon>Tracheophyta</taxon>
        <taxon>Spermatophyta</taxon>
        <taxon>Magnoliopsida</taxon>
        <taxon>eudicotyledons</taxon>
        <taxon>Gunneridae</taxon>
        <taxon>Pentapetalae</taxon>
        <taxon>asterids</taxon>
        <taxon>lamiids</taxon>
        <taxon>Gentianales</taxon>
        <taxon>Rubiaceae</taxon>
        <taxon>Ixoroideae</taxon>
        <taxon>Gardenieae complex</taxon>
        <taxon>Bertiereae - Coffeeae clade</taxon>
        <taxon>Coffeeae</taxon>
        <taxon>Coffea</taxon>
    </lineage>
</organism>
<keyword evidence="5" id="KW-1185">Reference proteome</keyword>
<dbReference type="InterPro" id="IPR000782">
    <property type="entry name" value="FAS1_domain"/>
</dbReference>
<comment type="similarity">
    <text evidence="1">Belongs to the fasciclin-like AGP family.</text>
</comment>
<reference evidence="6" key="1">
    <citation type="submission" date="2025-08" db="UniProtKB">
        <authorList>
            <consortium name="RefSeq"/>
        </authorList>
    </citation>
    <scope>IDENTIFICATION</scope>
    <source>
        <tissue evidence="6">Leaves</tissue>
    </source>
</reference>
<feature type="chain" id="PRO_5045703940" description="FAS1 domain-containing protein" evidence="3">
    <location>
        <begin position="25"/>
        <end position="260"/>
    </location>
</feature>
<evidence type="ECO:0000259" key="4">
    <source>
        <dbReference type="PROSITE" id="PS50213"/>
    </source>
</evidence>
<name>A0ABM4WQI7_COFAR</name>
<dbReference type="InterPro" id="IPR036378">
    <property type="entry name" value="FAS1_dom_sf"/>
</dbReference>
<keyword evidence="3" id="KW-0732">Signal</keyword>
<evidence type="ECO:0000256" key="3">
    <source>
        <dbReference type="SAM" id="SignalP"/>
    </source>
</evidence>
<feature type="domain" description="FAS1" evidence="4">
    <location>
        <begin position="28"/>
        <end position="170"/>
    </location>
</feature>
<evidence type="ECO:0000313" key="6">
    <source>
        <dbReference type="RefSeq" id="XP_071934041.1"/>
    </source>
</evidence>
<dbReference type="PROSITE" id="PS50213">
    <property type="entry name" value="FAS1"/>
    <property type="match status" value="1"/>
</dbReference>
<dbReference type="PANTHER" id="PTHR36069">
    <property type="entry name" value="EXPRESSED PROTEIN-RELATED"/>
    <property type="match status" value="1"/>
</dbReference>
<dbReference type="Proteomes" id="UP001652660">
    <property type="component" value="Chromosome 2e"/>
</dbReference>
<dbReference type="PANTHER" id="PTHR36069:SF1">
    <property type="entry name" value="EXPRESSED PROTEIN"/>
    <property type="match status" value="1"/>
</dbReference>
<proteinExistence type="inferred from homology"/>
<feature type="signal peptide" evidence="3">
    <location>
        <begin position="1"/>
        <end position="24"/>
    </location>
</feature>
<gene>
    <name evidence="6" type="primary">LOC140036476</name>
</gene>
<feature type="region of interest" description="Disordered" evidence="2">
    <location>
        <begin position="172"/>
        <end position="235"/>
    </location>
</feature>
<dbReference type="Pfam" id="PF02469">
    <property type="entry name" value="Fasciclin"/>
    <property type="match status" value="1"/>
</dbReference>
<dbReference type="RefSeq" id="XP_071934041.1">
    <property type="nucleotide sequence ID" value="XM_072077940.1"/>
</dbReference>
<evidence type="ECO:0000313" key="5">
    <source>
        <dbReference type="Proteomes" id="UP001652660"/>
    </source>
</evidence>
<dbReference type="GeneID" id="140036476"/>
<evidence type="ECO:0000256" key="1">
    <source>
        <dbReference type="ARBA" id="ARBA00007843"/>
    </source>
</evidence>
<sequence>MNNNTTTTLLLGVVLLMTTPVSNSYANSIEVAMEEMQRANYFTFVMLLRMAPPDLMMILEGGNLTFFMPNDKTLSQDTNIVNLAAPPNHTTTPSSLAHFLLRHSIPSPLLFEYLQHFPAGSTVPTSEPDLVLRITNHGRRSFFLNNVRVSSPDICTRGSSIRCHGIDAVIQPNSVPPPPAAAADHDCRPIPNPKNNNNATSPPPALQPAPREGDGTSSAATSSGEADSRNSAPPSLPGLEKMFEFATKCVALLVLNLIVV</sequence>
<dbReference type="SUPFAM" id="SSF82153">
    <property type="entry name" value="FAS1 domain"/>
    <property type="match status" value="1"/>
</dbReference>
<dbReference type="InterPro" id="IPR053339">
    <property type="entry name" value="FAS1_domain_protein"/>
</dbReference>
<evidence type="ECO:0000256" key="2">
    <source>
        <dbReference type="SAM" id="MobiDB-lite"/>
    </source>
</evidence>
<protein>
    <recommendedName>
        <fullName evidence="4">FAS1 domain-containing protein</fullName>
    </recommendedName>
</protein>
<feature type="compositionally biased region" description="Low complexity" evidence="2">
    <location>
        <begin position="215"/>
        <end position="225"/>
    </location>
</feature>
<accession>A0ABM4WQI7</accession>
<dbReference type="Gene3D" id="2.30.180.10">
    <property type="entry name" value="FAS1 domain"/>
    <property type="match status" value="1"/>
</dbReference>